<evidence type="ECO:0000256" key="5">
    <source>
        <dbReference type="ARBA" id="ARBA00023136"/>
    </source>
</evidence>
<comment type="similarity">
    <text evidence="6">Belongs to the exbB/tolQ family.</text>
</comment>
<protein>
    <submittedName>
        <fullName evidence="9">Biopolymer transport protein ExbB</fullName>
    </submittedName>
</protein>
<evidence type="ECO:0000256" key="6">
    <source>
        <dbReference type="RuleBase" id="RU004057"/>
    </source>
</evidence>
<dbReference type="PANTHER" id="PTHR30625">
    <property type="entry name" value="PROTEIN TOLQ"/>
    <property type="match status" value="1"/>
</dbReference>
<keyword evidence="6" id="KW-0653">Protein transport</keyword>
<feature type="transmembrane region" description="Helical" evidence="7">
    <location>
        <begin position="127"/>
        <end position="148"/>
    </location>
</feature>
<keyword evidence="3 7" id="KW-0812">Transmembrane</keyword>
<keyword evidence="5 7" id="KW-0472">Membrane</keyword>
<dbReference type="KEGG" id="mcau:MIT9_P2108"/>
<evidence type="ECO:0000256" key="3">
    <source>
        <dbReference type="ARBA" id="ARBA00022692"/>
    </source>
</evidence>
<keyword evidence="10" id="KW-1185">Reference proteome</keyword>
<proteinExistence type="inferred from homology"/>
<evidence type="ECO:0000259" key="8">
    <source>
        <dbReference type="Pfam" id="PF01618"/>
    </source>
</evidence>
<evidence type="ECO:0000256" key="2">
    <source>
        <dbReference type="ARBA" id="ARBA00022475"/>
    </source>
</evidence>
<keyword evidence="4 7" id="KW-1133">Transmembrane helix</keyword>
<dbReference type="PANTHER" id="PTHR30625:SF18">
    <property type="entry name" value="TONB2 ENERGY TRANSDUCTION SYSTEM INNER MEMBRANE COMPONENT EXBB"/>
    <property type="match status" value="1"/>
</dbReference>
<dbReference type="GO" id="GO:0005886">
    <property type="term" value="C:plasma membrane"/>
    <property type="evidence" value="ECO:0007669"/>
    <property type="project" value="UniProtKB-SubCell"/>
</dbReference>
<name>A0AAU9CX12_9GAMM</name>
<evidence type="ECO:0000256" key="7">
    <source>
        <dbReference type="SAM" id="Phobius"/>
    </source>
</evidence>
<organism evidence="9 10">
    <name type="scientific">Methylomarinovum caldicuralii</name>
    <dbReference type="NCBI Taxonomy" id="438856"/>
    <lineage>
        <taxon>Bacteria</taxon>
        <taxon>Pseudomonadati</taxon>
        <taxon>Pseudomonadota</taxon>
        <taxon>Gammaproteobacteria</taxon>
        <taxon>Methylococcales</taxon>
        <taxon>Methylothermaceae</taxon>
        <taxon>Methylomarinovum</taxon>
    </lineage>
</organism>
<dbReference type="InterPro" id="IPR050790">
    <property type="entry name" value="ExbB/TolQ_transport"/>
</dbReference>
<accession>A0AAU9CX12</accession>
<evidence type="ECO:0000256" key="1">
    <source>
        <dbReference type="ARBA" id="ARBA00004651"/>
    </source>
</evidence>
<evidence type="ECO:0000313" key="9">
    <source>
        <dbReference type="EMBL" id="BCX82522.1"/>
    </source>
</evidence>
<dbReference type="AlphaFoldDB" id="A0AAU9CX12"/>
<feature type="transmembrane region" description="Helical" evidence="7">
    <location>
        <begin position="20"/>
        <end position="43"/>
    </location>
</feature>
<evidence type="ECO:0000256" key="4">
    <source>
        <dbReference type="ARBA" id="ARBA00022989"/>
    </source>
</evidence>
<dbReference type="InterPro" id="IPR002898">
    <property type="entry name" value="MotA_ExbB_proton_chnl"/>
</dbReference>
<comment type="subcellular location">
    <subcellularLocation>
        <location evidence="1">Cell membrane</location>
        <topology evidence="1">Multi-pass membrane protein</topology>
    </subcellularLocation>
    <subcellularLocation>
        <location evidence="6">Membrane</location>
        <topology evidence="6">Multi-pass membrane protein</topology>
    </subcellularLocation>
</comment>
<reference evidence="10" key="1">
    <citation type="journal article" date="2024" name="Int. J. Syst. Evol. Microbiol.">
        <title>Methylomarinovum tepidoasis sp. nov., a moderately thermophilic methanotroph of the family Methylothermaceae isolated from a deep-sea hydrothermal field.</title>
        <authorList>
            <person name="Hirayama H."/>
            <person name="Takaki Y."/>
            <person name="Abe M."/>
            <person name="Miyazaki M."/>
            <person name="Uematsu K."/>
            <person name="Matsui Y."/>
            <person name="Takai K."/>
        </authorList>
    </citation>
    <scope>NUCLEOTIDE SEQUENCE [LARGE SCALE GENOMIC DNA]</scope>
    <source>
        <strain evidence="10">IT-9</strain>
    </source>
</reference>
<dbReference type="GO" id="GO:0017038">
    <property type="term" value="P:protein import"/>
    <property type="evidence" value="ECO:0007669"/>
    <property type="project" value="TreeGrafter"/>
</dbReference>
<keyword evidence="2" id="KW-1003">Cell membrane</keyword>
<dbReference type="Pfam" id="PF01618">
    <property type="entry name" value="MotA_ExbB"/>
    <property type="match status" value="1"/>
</dbReference>
<dbReference type="EMBL" id="AP024714">
    <property type="protein sequence ID" value="BCX82522.1"/>
    <property type="molecule type" value="Genomic_DNA"/>
</dbReference>
<sequence>MAWIEAVNDFIAQGGTVVKLILVAAVMLWTLVTERYLFFLWVYPRLQRQWLQRWHQRRDKHSWYALKIRERLISEARLQLRRTLPLIKVLVSLSPLLGLFGTVNGMIHMFDALAVFGTGNARAMATHISHATLPTLAGMTLAIAGLYASQRIERRVEAATRHLSDQLHFE</sequence>
<dbReference type="Proteomes" id="UP001321825">
    <property type="component" value="Chromosome"/>
</dbReference>
<gene>
    <name evidence="9" type="ORF">MIT9_P2108</name>
</gene>
<evidence type="ECO:0000313" key="10">
    <source>
        <dbReference type="Proteomes" id="UP001321825"/>
    </source>
</evidence>
<feature type="domain" description="MotA/TolQ/ExbB proton channel" evidence="8">
    <location>
        <begin position="58"/>
        <end position="162"/>
    </location>
</feature>
<feature type="transmembrane region" description="Helical" evidence="7">
    <location>
        <begin position="86"/>
        <end position="107"/>
    </location>
</feature>
<keyword evidence="6" id="KW-0813">Transport</keyword>